<dbReference type="EMBL" id="MFFW01000048">
    <property type="protein sequence ID" value="OGF23864.1"/>
    <property type="molecule type" value="Genomic_DNA"/>
</dbReference>
<keyword evidence="1" id="KW-0472">Membrane</keyword>
<keyword evidence="1" id="KW-0812">Transmembrane</keyword>
<keyword evidence="1" id="KW-1133">Transmembrane helix</keyword>
<accession>A0A1F5SAY7</accession>
<organism evidence="2 3">
    <name type="scientific">Candidatus Falkowbacteria bacterium RIFCSPLOWO2_02_FULL_45_21</name>
    <dbReference type="NCBI Taxonomy" id="1797989"/>
    <lineage>
        <taxon>Bacteria</taxon>
        <taxon>Candidatus Falkowiibacteriota</taxon>
    </lineage>
</organism>
<evidence type="ECO:0000313" key="2">
    <source>
        <dbReference type="EMBL" id="OGF23864.1"/>
    </source>
</evidence>
<dbReference type="Proteomes" id="UP000178783">
    <property type="component" value="Unassembled WGS sequence"/>
</dbReference>
<dbReference type="AlphaFoldDB" id="A0A1F5SAY7"/>
<feature type="transmembrane region" description="Helical" evidence="1">
    <location>
        <begin position="189"/>
        <end position="208"/>
    </location>
</feature>
<name>A0A1F5SAY7_9BACT</name>
<proteinExistence type="predicted"/>
<sequence length="273" mass="31958">MIKIGDYDKIMSDRNIFSRIIYTPVFEALQLLKKRRKDPALTAKVKKLLKGHVPELFKNKKCGLMARQLATPNFENRMFIALAEENGLHPVFLEYFDDKFTSNNKYKHSLGQLHIQNKIGKDGKECMGKVNIIDFDKYDGEKLKEVKTLWGESLIEFYKKLFDAYDLKGFSFFEETDWYKKNKEKPIDFYVNFFLLVTCFGVLFENFLSAKDDAEAEFTKKIVLPALEQVMNLTGVKPLIVSLEPLDLEADNFWYYHLPVVKKYVKLNKISIK</sequence>
<evidence type="ECO:0000256" key="1">
    <source>
        <dbReference type="SAM" id="Phobius"/>
    </source>
</evidence>
<gene>
    <name evidence="2" type="ORF">A3H66_02435</name>
</gene>
<protein>
    <submittedName>
        <fullName evidence="2">Uncharacterized protein</fullName>
    </submittedName>
</protein>
<comment type="caution">
    <text evidence="2">The sequence shown here is derived from an EMBL/GenBank/DDBJ whole genome shotgun (WGS) entry which is preliminary data.</text>
</comment>
<evidence type="ECO:0000313" key="3">
    <source>
        <dbReference type="Proteomes" id="UP000178783"/>
    </source>
</evidence>
<reference evidence="2 3" key="1">
    <citation type="journal article" date="2016" name="Nat. Commun.">
        <title>Thousands of microbial genomes shed light on interconnected biogeochemical processes in an aquifer system.</title>
        <authorList>
            <person name="Anantharaman K."/>
            <person name="Brown C.T."/>
            <person name="Hug L.A."/>
            <person name="Sharon I."/>
            <person name="Castelle C.J."/>
            <person name="Probst A.J."/>
            <person name="Thomas B.C."/>
            <person name="Singh A."/>
            <person name="Wilkins M.J."/>
            <person name="Karaoz U."/>
            <person name="Brodie E.L."/>
            <person name="Williams K.H."/>
            <person name="Hubbard S.S."/>
            <person name="Banfield J.F."/>
        </authorList>
    </citation>
    <scope>NUCLEOTIDE SEQUENCE [LARGE SCALE GENOMIC DNA]</scope>
</reference>